<feature type="binding site" evidence="1">
    <location>
        <position position="36"/>
    </location>
    <ligand>
        <name>Mg(2+)</name>
        <dbReference type="ChEBI" id="CHEBI:18420"/>
        <label>4</label>
    </ligand>
</feature>
<name>A0ABY5AFR9_9ACTO</name>
<dbReference type="PANTHER" id="PTHR30270:SF0">
    <property type="entry name" value="THIAMINE-MONOPHOSPHATE KINASE"/>
    <property type="match status" value="1"/>
</dbReference>
<dbReference type="SUPFAM" id="SSF55326">
    <property type="entry name" value="PurM N-terminal domain-like"/>
    <property type="match status" value="1"/>
</dbReference>
<dbReference type="SUPFAM" id="SSF56042">
    <property type="entry name" value="PurM C-terminal domain-like"/>
    <property type="match status" value="1"/>
</dbReference>
<feature type="binding site" evidence="1">
    <location>
        <position position="80"/>
    </location>
    <ligand>
        <name>Mg(2+)</name>
        <dbReference type="ChEBI" id="CHEBI:18420"/>
        <label>2</label>
    </ligand>
</feature>
<dbReference type="HAMAP" id="MF_02128">
    <property type="entry name" value="TMP_kinase"/>
    <property type="match status" value="1"/>
</dbReference>
<feature type="domain" description="PurM-like N-terminal" evidence="2">
    <location>
        <begin position="34"/>
        <end position="143"/>
    </location>
</feature>
<comment type="pathway">
    <text evidence="1">Cofactor biosynthesis; thiamine diphosphate biosynthesis; thiamine diphosphate from thiamine phosphate: step 1/1.</text>
</comment>
<dbReference type="InterPro" id="IPR036921">
    <property type="entry name" value="PurM-like_N_sf"/>
</dbReference>
<feature type="binding site" evidence="1">
    <location>
        <position position="276"/>
    </location>
    <ligand>
        <name>substrate</name>
    </ligand>
</feature>
<dbReference type="CDD" id="cd02194">
    <property type="entry name" value="ThiL"/>
    <property type="match status" value="1"/>
</dbReference>
<evidence type="ECO:0000313" key="3">
    <source>
        <dbReference type="EMBL" id="USR78846.1"/>
    </source>
</evidence>
<keyword evidence="1" id="KW-0784">Thiamine biosynthesis</keyword>
<dbReference type="Gene3D" id="3.90.650.10">
    <property type="entry name" value="PurM-like C-terminal domain"/>
    <property type="match status" value="1"/>
</dbReference>
<feature type="binding site" evidence="1">
    <location>
        <position position="225"/>
    </location>
    <ligand>
        <name>Mg(2+)</name>
        <dbReference type="ChEBI" id="CHEBI:18420"/>
        <label>5</label>
    </ligand>
</feature>
<dbReference type="PIRSF" id="PIRSF005303">
    <property type="entry name" value="Thiam_monoph_kin"/>
    <property type="match status" value="1"/>
</dbReference>
<dbReference type="GO" id="GO:0009030">
    <property type="term" value="F:thiamine-phosphate kinase activity"/>
    <property type="evidence" value="ECO:0007669"/>
    <property type="project" value="UniProtKB-EC"/>
</dbReference>
<dbReference type="NCBIfam" id="TIGR01379">
    <property type="entry name" value="thiL"/>
    <property type="match status" value="1"/>
</dbReference>
<feature type="binding site" evidence="1">
    <location>
        <position position="323"/>
    </location>
    <ligand>
        <name>substrate</name>
    </ligand>
</feature>
<organism evidence="3 4">
    <name type="scientific">Arcanobacterium pinnipediorum</name>
    <dbReference type="NCBI Taxonomy" id="1503041"/>
    <lineage>
        <taxon>Bacteria</taxon>
        <taxon>Bacillati</taxon>
        <taxon>Actinomycetota</taxon>
        <taxon>Actinomycetes</taxon>
        <taxon>Actinomycetales</taxon>
        <taxon>Actinomycetaceae</taxon>
        <taxon>Arcanobacterium</taxon>
    </lineage>
</organism>
<feature type="binding site" evidence="1">
    <location>
        <position position="153"/>
    </location>
    <ligand>
        <name>ATP</name>
        <dbReference type="ChEBI" id="CHEBI:30616"/>
    </ligand>
</feature>
<feature type="binding site" evidence="1">
    <location>
        <position position="80"/>
    </location>
    <ligand>
        <name>Mg(2+)</name>
        <dbReference type="ChEBI" id="CHEBI:18420"/>
        <label>3</label>
    </ligand>
</feature>
<dbReference type="InterPro" id="IPR006283">
    <property type="entry name" value="ThiL-like"/>
</dbReference>
<accession>A0ABY5AFR9</accession>
<keyword evidence="1" id="KW-0479">Metal-binding</keyword>
<evidence type="ECO:0000256" key="1">
    <source>
        <dbReference type="HAMAP-Rule" id="MF_02128"/>
    </source>
</evidence>
<keyword evidence="1" id="KW-0067">ATP-binding</keyword>
<feature type="binding site" evidence="1">
    <location>
        <position position="58"/>
    </location>
    <ligand>
        <name>substrate</name>
    </ligand>
</feature>
<dbReference type="EMBL" id="CP099547">
    <property type="protein sequence ID" value="USR78846.1"/>
    <property type="molecule type" value="Genomic_DNA"/>
</dbReference>
<comment type="miscellaneous">
    <text evidence="1">Reaction mechanism of ThiL seems to utilize a direct, inline transfer of the gamma-phosphate of ATP to TMP rather than a phosphorylated enzyme intermediate.</text>
</comment>
<feature type="binding site" evidence="1">
    <location>
        <position position="51"/>
    </location>
    <ligand>
        <name>Mg(2+)</name>
        <dbReference type="ChEBI" id="CHEBI:18420"/>
        <label>2</label>
    </ligand>
</feature>
<dbReference type="Proteomes" id="UP001056109">
    <property type="component" value="Chromosome"/>
</dbReference>
<dbReference type="InterPro" id="IPR036676">
    <property type="entry name" value="PurM-like_C_sf"/>
</dbReference>
<proteinExistence type="inferred from homology"/>
<feature type="binding site" evidence="1">
    <location>
        <position position="49"/>
    </location>
    <ligand>
        <name>Mg(2+)</name>
        <dbReference type="ChEBI" id="CHEBI:18420"/>
        <label>4</label>
    </ligand>
</feature>
<feature type="binding site" evidence="1">
    <location>
        <position position="224"/>
    </location>
    <ligand>
        <name>ATP</name>
        <dbReference type="ChEBI" id="CHEBI:30616"/>
    </ligand>
</feature>
<feature type="binding site" evidence="1">
    <location>
        <position position="128"/>
    </location>
    <ligand>
        <name>Mg(2+)</name>
        <dbReference type="ChEBI" id="CHEBI:18420"/>
        <label>1</label>
    </ligand>
</feature>
<dbReference type="EC" id="2.7.4.16" evidence="1"/>
<keyword evidence="1 3" id="KW-0808">Transferase</keyword>
<dbReference type="RefSeq" id="WP_252672670.1">
    <property type="nucleotide sequence ID" value="NZ_CP099547.1"/>
</dbReference>
<comment type="similarity">
    <text evidence="1">Belongs to the thiamine-monophosphate kinase family.</text>
</comment>
<sequence>MSSAVRVRDLSEAEILARIFPILPVASSAVVPTGDDSAVFDVVGDTTISTDMLIQDRHFRTEWSTGFDVGFRAAQQNIADAVAMGARPVSLVVGLGMPGETSVDWVEDFARGLADACEPWGIGVDGGDLVSAQEICVSITVMGDLEGRPPLLRSGALPGHKVVFAGNLGHGIAGYELLQAGYDRSDSHPGIAGLIDDFLRPKPPVGIVLEAARSGVLASLMDVSDGLIRDLGRIAQASRVWIDLDPLVLNSLLGPIALAAGRLSADRRQWALSGGEDHGFIGTMDADTPLPAGFTQIGTVRGPDQHGRISLADRSLDINGFGWDHFRLP</sequence>
<dbReference type="Pfam" id="PF00586">
    <property type="entry name" value="AIRS"/>
    <property type="match status" value="1"/>
</dbReference>
<dbReference type="PANTHER" id="PTHR30270">
    <property type="entry name" value="THIAMINE-MONOPHOSPHATE KINASE"/>
    <property type="match status" value="1"/>
</dbReference>
<feature type="binding site" evidence="1">
    <location>
        <position position="222"/>
    </location>
    <ligand>
        <name>Mg(2+)</name>
        <dbReference type="ChEBI" id="CHEBI:18420"/>
        <label>3</label>
    </ligand>
</feature>
<gene>
    <name evidence="1 3" type="primary">thiL</name>
    <name evidence="3" type="ORF">NG665_05485</name>
</gene>
<comment type="function">
    <text evidence="1">Catalyzes the ATP-dependent phosphorylation of thiamine-monophosphate (TMP) to form thiamine-pyrophosphate (TPP), the active form of vitamin B1.</text>
</comment>
<feature type="binding site" evidence="1">
    <location>
        <position position="36"/>
    </location>
    <ligand>
        <name>Mg(2+)</name>
        <dbReference type="ChEBI" id="CHEBI:18420"/>
        <label>3</label>
    </ligand>
</feature>
<feature type="binding site" evidence="1">
    <location>
        <position position="51"/>
    </location>
    <ligand>
        <name>Mg(2+)</name>
        <dbReference type="ChEBI" id="CHEBI:18420"/>
        <label>1</label>
    </ligand>
</feature>
<keyword evidence="4" id="KW-1185">Reference proteome</keyword>
<reference evidence="3" key="1">
    <citation type="submission" date="2022-06" db="EMBL/GenBank/DDBJ databases">
        <title>Complete Genome Sequence of Arcanobacterium pinnipediorum strain DSM 28752 isolated from a harbour seal.</title>
        <authorList>
            <person name="Borowiak M."/>
            <person name="Kreitlow A."/>
            <person name="Alssahen M."/>
            <person name="Malorny B."/>
            <person name="Laemmler C."/>
            <person name="Prenger-Berninghoff E."/>
            <person name="Siebert U."/>
            <person name="Ploetz M."/>
            <person name="Abdulmawjood A."/>
        </authorList>
    </citation>
    <scope>NUCLEOTIDE SEQUENCE</scope>
    <source>
        <strain evidence="3">DSM 28752</strain>
    </source>
</reference>
<keyword evidence="1" id="KW-0547">Nucleotide-binding</keyword>
<keyword evidence="1" id="KW-0460">Magnesium</keyword>
<comment type="catalytic activity">
    <reaction evidence="1">
        <text>thiamine phosphate + ATP = thiamine diphosphate + ADP</text>
        <dbReference type="Rhea" id="RHEA:15913"/>
        <dbReference type="ChEBI" id="CHEBI:30616"/>
        <dbReference type="ChEBI" id="CHEBI:37575"/>
        <dbReference type="ChEBI" id="CHEBI:58937"/>
        <dbReference type="ChEBI" id="CHEBI:456216"/>
        <dbReference type="EC" id="2.7.4.16"/>
    </reaction>
</comment>
<dbReference type="Gene3D" id="3.30.1330.10">
    <property type="entry name" value="PurM-like, N-terminal domain"/>
    <property type="match status" value="1"/>
</dbReference>
<comment type="caution">
    <text evidence="1">Lacks conserved residue(s) required for the propagation of feature annotation.</text>
</comment>
<feature type="binding site" evidence="1">
    <location>
        <position position="50"/>
    </location>
    <ligand>
        <name>Mg(2+)</name>
        <dbReference type="ChEBI" id="CHEBI:18420"/>
        <label>1</label>
    </ligand>
</feature>
<dbReference type="InterPro" id="IPR016188">
    <property type="entry name" value="PurM-like_N"/>
</dbReference>
<feature type="binding site" evidence="1">
    <location>
        <begin position="127"/>
        <end position="128"/>
    </location>
    <ligand>
        <name>ATP</name>
        <dbReference type="ChEBI" id="CHEBI:30616"/>
    </ligand>
</feature>
<feature type="binding site" evidence="1">
    <location>
        <position position="80"/>
    </location>
    <ligand>
        <name>Mg(2+)</name>
        <dbReference type="ChEBI" id="CHEBI:18420"/>
        <label>4</label>
    </ligand>
</feature>
<protein>
    <recommendedName>
        <fullName evidence="1">Thiamine-monophosphate kinase</fullName>
        <shortName evidence="1">TMP kinase</shortName>
        <shortName evidence="1">Thiamine-phosphate kinase</shortName>
        <ecNumber evidence="1">2.7.4.16</ecNumber>
    </recommendedName>
</protein>
<keyword evidence="1 3" id="KW-0418">Kinase</keyword>
<evidence type="ECO:0000259" key="2">
    <source>
        <dbReference type="Pfam" id="PF00586"/>
    </source>
</evidence>
<evidence type="ECO:0000313" key="4">
    <source>
        <dbReference type="Proteomes" id="UP001056109"/>
    </source>
</evidence>